<reference evidence="1 2" key="1">
    <citation type="journal article" date="2020" name="Microb. Ecol.">
        <title>Ecogenomics of the Marine Benthic Filamentous Cyanobacterium Adonisia.</title>
        <authorList>
            <person name="Walter J.M."/>
            <person name="Coutinho F.H."/>
            <person name="Leomil L."/>
            <person name="Hargreaves P.I."/>
            <person name="Campeao M.E."/>
            <person name="Vieira V.V."/>
            <person name="Silva B.S."/>
            <person name="Fistarol G.O."/>
            <person name="Salomon P.S."/>
            <person name="Sawabe T."/>
            <person name="Mino S."/>
            <person name="Hosokawa M."/>
            <person name="Miyashita H."/>
            <person name="Maruyama F."/>
            <person name="van Verk M.C."/>
            <person name="Dutilh B.E."/>
            <person name="Thompson C.C."/>
            <person name="Thompson F.L."/>
        </authorList>
    </citation>
    <scope>NUCLEOTIDE SEQUENCE [LARGE SCALE GENOMIC DNA]</scope>
    <source>
        <strain evidence="1 2">CCMR0081</strain>
    </source>
</reference>
<sequence length="100" mass="11289">MLDDQNPLRSQLEDELNSSEWLQKFKAINQLLHTLKADIADISACDLKWDTGSNGLIIHCPSMEIEERLKAQRSKIIAIASYADRITLVQADQEPLILKG</sequence>
<dbReference type="AlphaFoldDB" id="A0A6M0RY87"/>
<dbReference type="EMBL" id="QXHD01000004">
    <property type="protein sequence ID" value="NEZ61116.1"/>
    <property type="molecule type" value="Genomic_DNA"/>
</dbReference>
<keyword evidence="2" id="KW-1185">Reference proteome</keyword>
<name>A0A6M0RY87_9CYAN</name>
<gene>
    <name evidence="1" type="ORF">DXZ20_36870</name>
</gene>
<protein>
    <submittedName>
        <fullName evidence="1">Uncharacterized protein</fullName>
    </submittedName>
</protein>
<evidence type="ECO:0000313" key="1">
    <source>
        <dbReference type="EMBL" id="NEZ61116.1"/>
    </source>
</evidence>
<proteinExistence type="predicted"/>
<comment type="caution">
    <text evidence="1">The sequence shown here is derived from an EMBL/GenBank/DDBJ whole genome shotgun (WGS) entry which is preliminary data.</text>
</comment>
<dbReference type="RefSeq" id="WP_163671550.1">
    <property type="nucleotide sequence ID" value="NZ_QXHD01000004.1"/>
</dbReference>
<dbReference type="Proteomes" id="UP000481033">
    <property type="component" value="Unassembled WGS sequence"/>
</dbReference>
<accession>A0A6M0RY87</accession>
<organism evidence="1 2">
    <name type="scientific">Adonisia turfae CCMR0081</name>
    <dbReference type="NCBI Taxonomy" id="2292702"/>
    <lineage>
        <taxon>Bacteria</taxon>
        <taxon>Bacillati</taxon>
        <taxon>Cyanobacteriota</taxon>
        <taxon>Adonisia</taxon>
        <taxon>Adonisia turfae</taxon>
    </lineage>
</organism>
<evidence type="ECO:0000313" key="2">
    <source>
        <dbReference type="Proteomes" id="UP000481033"/>
    </source>
</evidence>